<feature type="region of interest" description="Disordered" evidence="6">
    <location>
        <begin position="202"/>
        <end position="276"/>
    </location>
</feature>
<evidence type="ECO:0000256" key="4">
    <source>
        <dbReference type="ARBA" id="ARBA00023163"/>
    </source>
</evidence>
<feature type="compositionally biased region" description="Polar residues" evidence="6">
    <location>
        <begin position="203"/>
        <end position="212"/>
    </location>
</feature>
<dbReference type="Gene3D" id="2.40.330.10">
    <property type="entry name" value="DNA-binding pseudobarrel domain"/>
    <property type="match status" value="2"/>
</dbReference>
<keyword evidence="4" id="KW-0804">Transcription</keyword>
<dbReference type="InterPro" id="IPR044837">
    <property type="entry name" value="REM16-like"/>
</dbReference>
<evidence type="ECO:0000313" key="8">
    <source>
        <dbReference type="EMBL" id="OVA01508.1"/>
    </source>
</evidence>
<dbReference type="InterPro" id="IPR015300">
    <property type="entry name" value="DNA-bd_pseudobarrel_sf"/>
</dbReference>
<dbReference type="SMART" id="SM01019">
    <property type="entry name" value="B3"/>
    <property type="match status" value="2"/>
</dbReference>
<dbReference type="EMBL" id="MVGT01004069">
    <property type="protein sequence ID" value="OVA01508.1"/>
    <property type="molecule type" value="Genomic_DNA"/>
</dbReference>
<dbReference type="STRING" id="56857.A0A200PTI6"/>
<dbReference type="GO" id="GO:0003677">
    <property type="term" value="F:DNA binding"/>
    <property type="evidence" value="ECO:0007669"/>
    <property type="project" value="UniProtKB-KW"/>
</dbReference>
<evidence type="ECO:0000256" key="3">
    <source>
        <dbReference type="ARBA" id="ARBA00023125"/>
    </source>
</evidence>
<reference evidence="8 9" key="1">
    <citation type="journal article" date="2017" name="Mol. Plant">
        <title>The Genome of Medicinal Plant Macleaya cordata Provides New Insights into Benzylisoquinoline Alkaloids Metabolism.</title>
        <authorList>
            <person name="Liu X."/>
            <person name="Liu Y."/>
            <person name="Huang P."/>
            <person name="Ma Y."/>
            <person name="Qing Z."/>
            <person name="Tang Q."/>
            <person name="Cao H."/>
            <person name="Cheng P."/>
            <person name="Zheng Y."/>
            <person name="Yuan Z."/>
            <person name="Zhou Y."/>
            <person name="Liu J."/>
            <person name="Tang Z."/>
            <person name="Zhuo Y."/>
            <person name="Zhang Y."/>
            <person name="Yu L."/>
            <person name="Huang J."/>
            <person name="Yang P."/>
            <person name="Peng Q."/>
            <person name="Zhang J."/>
            <person name="Jiang W."/>
            <person name="Zhang Z."/>
            <person name="Lin K."/>
            <person name="Ro D.K."/>
            <person name="Chen X."/>
            <person name="Xiong X."/>
            <person name="Shang Y."/>
            <person name="Huang S."/>
            <person name="Zeng J."/>
        </authorList>
    </citation>
    <scope>NUCLEOTIDE SEQUENCE [LARGE SCALE GENOMIC DNA]</scope>
    <source>
        <strain evidence="9">cv. BLH2017</strain>
        <tissue evidence="8">Root</tissue>
    </source>
</reference>
<dbReference type="AlphaFoldDB" id="A0A200PTI6"/>
<name>A0A200PTI6_MACCD</name>
<evidence type="ECO:0000256" key="6">
    <source>
        <dbReference type="SAM" id="MobiDB-lite"/>
    </source>
</evidence>
<dbReference type="OMA" id="NEGPYFA"/>
<keyword evidence="9" id="KW-1185">Reference proteome</keyword>
<dbReference type="CDD" id="cd10017">
    <property type="entry name" value="B3_DNA"/>
    <property type="match status" value="2"/>
</dbReference>
<evidence type="ECO:0000256" key="5">
    <source>
        <dbReference type="ARBA" id="ARBA00023242"/>
    </source>
</evidence>
<comment type="caution">
    <text evidence="8">The sequence shown here is derived from an EMBL/GenBank/DDBJ whole genome shotgun (WGS) entry which is preliminary data.</text>
</comment>
<keyword evidence="3" id="KW-0238">DNA-binding</keyword>
<dbReference type="InParanoid" id="A0A200PTI6"/>
<dbReference type="InterPro" id="IPR003340">
    <property type="entry name" value="B3_DNA-bd"/>
</dbReference>
<dbReference type="PANTHER" id="PTHR31391:SF106">
    <property type="entry name" value="B3 DOMAIN-CONTAINING PROTEIN OS01G0723500"/>
    <property type="match status" value="1"/>
</dbReference>
<dbReference type="FunCoup" id="A0A200PTI6">
    <property type="interactions" value="3023"/>
</dbReference>
<evidence type="ECO:0000256" key="1">
    <source>
        <dbReference type="ARBA" id="ARBA00004123"/>
    </source>
</evidence>
<organism evidence="8 9">
    <name type="scientific">Macleaya cordata</name>
    <name type="common">Five-seeded plume-poppy</name>
    <name type="synonym">Bocconia cordata</name>
    <dbReference type="NCBI Taxonomy" id="56857"/>
    <lineage>
        <taxon>Eukaryota</taxon>
        <taxon>Viridiplantae</taxon>
        <taxon>Streptophyta</taxon>
        <taxon>Embryophyta</taxon>
        <taxon>Tracheophyta</taxon>
        <taxon>Spermatophyta</taxon>
        <taxon>Magnoliopsida</taxon>
        <taxon>Ranunculales</taxon>
        <taxon>Papaveraceae</taxon>
        <taxon>Papaveroideae</taxon>
        <taxon>Macleaya</taxon>
    </lineage>
</organism>
<feature type="compositionally biased region" description="Polar residues" evidence="6">
    <location>
        <begin position="266"/>
        <end position="276"/>
    </location>
</feature>
<feature type="domain" description="TF-B3" evidence="7">
    <location>
        <begin position="301"/>
        <end position="396"/>
    </location>
</feature>
<comment type="subcellular location">
    <subcellularLocation>
        <location evidence="1">Nucleus</location>
    </subcellularLocation>
</comment>
<protein>
    <submittedName>
        <fullName evidence="8">B3 DNA binding domain</fullName>
    </submittedName>
</protein>
<dbReference type="Proteomes" id="UP000195402">
    <property type="component" value="Unassembled WGS sequence"/>
</dbReference>
<sequence>MRCLFRNRFVHYIESPRLQLPELKMITPALNCILLLLDYVLPKKFIKKFGEELSEVAVVTVPSGTIWHIELRKAEDEISFESGWPEFLDYYSIRVGHFLLFRYDGNSYFRVFIFDTSASEIEYPCHIMGFEEPNHETESQAPATLDTNFMEIPDVPFPWPTRNEDEREARVLADKQNESDQVEQNGREKFTFSFKGPEVISIHSDSTQSSDEPTMPTLRKSSSSRAKKDEVEGRSLNQKSSRAEFSSHRVNRRTEPDEHKDLSLQEKASASVPTTSTAPLATRVKGALEAARAFESENPFCTIIMRPSYVDKTFILHVPSNFAMVYLNEKTESVTLHVSDGRMWPVQCISGDRYTKLIRGWREFVLDNHLKEGDVCVFELVERNDFEINVSIFRVSEEDVV</sequence>
<accession>A0A200PTI6</accession>
<feature type="compositionally biased region" description="Basic and acidic residues" evidence="6">
    <location>
        <begin position="241"/>
        <end position="264"/>
    </location>
</feature>
<dbReference type="SUPFAM" id="SSF101936">
    <property type="entry name" value="DNA-binding pseudobarrel domain"/>
    <property type="match status" value="2"/>
</dbReference>
<feature type="domain" description="TF-B3" evidence="7">
    <location>
        <begin position="39"/>
        <end position="117"/>
    </location>
</feature>
<evidence type="ECO:0000256" key="2">
    <source>
        <dbReference type="ARBA" id="ARBA00023015"/>
    </source>
</evidence>
<keyword evidence="5" id="KW-0539">Nucleus</keyword>
<gene>
    <name evidence="8" type="ORF">BVC80_1513g34</name>
</gene>
<evidence type="ECO:0000313" key="9">
    <source>
        <dbReference type="Proteomes" id="UP000195402"/>
    </source>
</evidence>
<keyword evidence="2" id="KW-0805">Transcription regulation</keyword>
<proteinExistence type="predicted"/>
<dbReference type="PANTHER" id="PTHR31391">
    <property type="entry name" value="B3 DOMAIN-CONTAINING PROTEIN OS11G0197600-RELATED"/>
    <property type="match status" value="1"/>
</dbReference>
<dbReference type="GO" id="GO:0005634">
    <property type="term" value="C:nucleus"/>
    <property type="evidence" value="ECO:0007669"/>
    <property type="project" value="UniProtKB-SubCell"/>
</dbReference>
<evidence type="ECO:0000259" key="7">
    <source>
        <dbReference type="PROSITE" id="PS50863"/>
    </source>
</evidence>
<dbReference type="PROSITE" id="PS50863">
    <property type="entry name" value="B3"/>
    <property type="match status" value="2"/>
</dbReference>
<dbReference type="OrthoDB" id="623918at2759"/>
<dbReference type="Pfam" id="PF02362">
    <property type="entry name" value="B3"/>
    <property type="match status" value="2"/>
</dbReference>